<dbReference type="AlphaFoldDB" id="A0A2I6QCR9"/>
<proteinExistence type="inferred from homology"/>
<reference evidence="7" key="1">
    <citation type="submission" date="2017-04" db="EMBL/GenBank/DDBJ databases">
        <authorList>
            <person name="Afonso C.L."/>
            <person name="Miller P.J."/>
            <person name="Scott M.A."/>
            <person name="Spackman E."/>
            <person name="Goraichik I."/>
            <person name="Dimitrov K.M."/>
            <person name="Suarez D.L."/>
            <person name="Swayne D.E."/>
        </authorList>
    </citation>
    <scope>NUCLEOTIDE SEQUENCE</scope>
</reference>
<organism evidence="7">
    <name type="scientific">Malassezia restricta</name>
    <name type="common">Seborrheic dermatitis infection agent</name>
    <dbReference type="NCBI Taxonomy" id="76775"/>
    <lineage>
        <taxon>Eukaryota</taxon>
        <taxon>Fungi</taxon>
        <taxon>Dikarya</taxon>
        <taxon>Basidiomycota</taxon>
        <taxon>Ustilaginomycotina</taxon>
        <taxon>Malasseziomycetes</taxon>
        <taxon>Malasseziales</taxon>
        <taxon>Malasseziaceae</taxon>
        <taxon>Malassezia</taxon>
    </lineage>
</organism>
<evidence type="ECO:0000256" key="3">
    <source>
        <dbReference type="ARBA" id="ARBA00022980"/>
    </source>
</evidence>
<evidence type="ECO:0000313" key="7">
    <source>
        <dbReference type="EMBL" id="AUN28180.1"/>
    </source>
</evidence>
<dbReference type="EMBL" id="KY911093">
    <property type="protein sequence ID" value="AUN28180.1"/>
    <property type="molecule type" value="Genomic_DNA"/>
</dbReference>
<dbReference type="VEuPathDB" id="FungiDB:DNF11_4091"/>
<keyword evidence="5" id="KW-0687">Ribonucleoprotein</keyword>
<dbReference type="OrthoDB" id="3260152at2759"/>
<protein>
    <recommendedName>
        <fullName evidence="6">Small ribosomal subunit protein uS3m</fullName>
    </recommendedName>
</protein>
<dbReference type="GO" id="GO:1990904">
    <property type="term" value="C:ribonucleoprotein complex"/>
    <property type="evidence" value="ECO:0007669"/>
    <property type="project" value="UniProtKB-KW"/>
</dbReference>
<dbReference type="KEGG" id="mrt:D9L16_mgp01"/>
<dbReference type="Pfam" id="PF05316">
    <property type="entry name" value="VAR1"/>
    <property type="match status" value="1"/>
</dbReference>
<dbReference type="VEuPathDB" id="FungiDB:MRET_m0016"/>
<gene>
    <name evidence="7" type="primary">rps3</name>
</gene>
<dbReference type="EMBL" id="KY911094">
    <property type="protein sequence ID" value="AUN28200.1"/>
    <property type="molecule type" value="Genomic_DNA"/>
</dbReference>
<evidence type="ECO:0000256" key="1">
    <source>
        <dbReference type="ARBA" id="ARBA00004173"/>
    </source>
</evidence>
<dbReference type="GO" id="GO:0006412">
    <property type="term" value="P:translation"/>
    <property type="evidence" value="ECO:0007669"/>
    <property type="project" value="InterPro"/>
</dbReference>
<comment type="similarity">
    <text evidence="2">Belongs to the universal ribosomal protein uS3 family.</text>
</comment>
<evidence type="ECO:0000256" key="4">
    <source>
        <dbReference type="ARBA" id="ARBA00023128"/>
    </source>
</evidence>
<dbReference type="GeneID" id="38093519"/>
<dbReference type="RefSeq" id="YP_009517882.1">
    <property type="nucleotide sequence ID" value="NC_039455.1"/>
</dbReference>
<dbReference type="InterPro" id="IPR007980">
    <property type="entry name" value="Ribosomal_uS3m_fun"/>
</dbReference>
<dbReference type="GO" id="GO:0005739">
    <property type="term" value="C:mitochondrion"/>
    <property type="evidence" value="ECO:0007669"/>
    <property type="project" value="UniProtKB-SubCell"/>
</dbReference>
<geneLocation type="mitochondrion" evidence="7"/>
<evidence type="ECO:0000256" key="2">
    <source>
        <dbReference type="ARBA" id="ARBA00010761"/>
    </source>
</evidence>
<keyword evidence="3 7" id="KW-0689">Ribosomal protein</keyword>
<comment type="subcellular location">
    <subcellularLocation>
        <location evidence="1">Mitochondrion</location>
    </subcellularLocation>
</comment>
<accession>A0A2I6QCR9</accession>
<evidence type="ECO:0000256" key="5">
    <source>
        <dbReference type="ARBA" id="ARBA00023274"/>
    </source>
</evidence>
<keyword evidence="4 7" id="KW-0496">Mitochondrion</keyword>
<dbReference type="GO" id="GO:0003735">
    <property type="term" value="F:structural constituent of ribosome"/>
    <property type="evidence" value="ECO:0007669"/>
    <property type="project" value="InterPro"/>
</dbReference>
<evidence type="ECO:0000256" key="6">
    <source>
        <dbReference type="ARBA" id="ARBA00035157"/>
    </source>
</evidence>
<sequence length="309" mass="35443">MKNTTICQFYSTTNCFKNKQVLKKDETLTNILNDFSNDILIENSKENWRNQFVLQNVAKSFLDSYFHSVPMENNTYPNKVKEHKNARKELEGLEIFGNSKILISKPKFQHSTNEVQITLFYYYNDENPQAKDFVQHHYLKESKVLELCKSLSSLVFKKKVNLNLIRVRYPYMNSQILAQYLCGKTDKNKFSQLCDALVSKSSVKVGLFGVVGKEGEKYILPSYIDSICLELSGRIGSERVVPRMTKQVYRMDSPNTNSGISLQMSNVSADSLNNKVEDFGKYTAKNHLGSFTLKVWITSLVTIYGGVHN</sequence>
<name>A0A2I6QCR9_MALRS</name>
<dbReference type="GO" id="GO:0005840">
    <property type="term" value="C:ribosome"/>
    <property type="evidence" value="ECO:0007669"/>
    <property type="project" value="UniProtKB-KW"/>
</dbReference>